<protein>
    <submittedName>
        <fullName evidence="2">Uncharacterized protein</fullName>
    </submittedName>
</protein>
<dbReference type="Pfam" id="PF26047">
    <property type="entry name" value="DUF8015"/>
    <property type="match status" value="1"/>
</dbReference>
<dbReference type="RefSeq" id="WP_006055277.1">
    <property type="nucleotide sequence ID" value="NZ_RZHH01000002.1"/>
</dbReference>
<keyword evidence="1" id="KW-0472">Membrane</keyword>
<dbReference type="OMA" id="ESRYDWL"/>
<evidence type="ECO:0000313" key="3">
    <source>
        <dbReference type="Proteomes" id="UP000294028"/>
    </source>
</evidence>
<comment type="caution">
    <text evidence="2">The sequence shown here is derived from an EMBL/GenBank/DDBJ whole genome shotgun (WGS) entry which is preliminary data.</text>
</comment>
<sequence>MSVSKRPTGETIVPAVESRYDWLLALLPLPMLLGILVAVITDIRVAFGVSLGGLPSVAMLVYGLFVDPPLSGSSVCESSHTRLHDAD</sequence>
<name>A0A482TA51_9EURY</name>
<gene>
    <name evidence="2" type="ORF">ELS19_13135</name>
</gene>
<evidence type="ECO:0000313" key="2">
    <source>
        <dbReference type="EMBL" id="RYJ14804.1"/>
    </source>
</evidence>
<organism evidence="2 3">
    <name type="scientific">Halogeometricum borinquense</name>
    <dbReference type="NCBI Taxonomy" id="60847"/>
    <lineage>
        <taxon>Archaea</taxon>
        <taxon>Methanobacteriati</taxon>
        <taxon>Methanobacteriota</taxon>
        <taxon>Stenosarchaea group</taxon>
        <taxon>Halobacteria</taxon>
        <taxon>Halobacteriales</taxon>
        <taxon>Haloferacaceae</taxon>
        <taxon>Halogeometricum</taxon>
    </lineage>
</organism>
<dbReference type="GeneID" id="9992376"/>
<feature type="transmembrane region" description="Helical" evidence="1">
    <location>
        <begin position="20"/>
        <end position="40"/>
    </location>
</feature>
<keyword evidence="1" id="KW-1133">Transmembrane helix</keyword>
<dbReference type="InterPro" id="IPR058328">
    <property type="entry name" value="DUF8015"/>
</dbReference>
<feature type="transmembrane region" description="Helical" evidence="1">
    <location>
        <begin position="45"/>
        <end position="65"/>
    </location>
</feature>
<proteinExistence type="predicted"/>
<dbReference type="EMBL" id="RZHH01000002">
    <property type="protein sequence ID" value="RYJ14804.1"/>
    <property type="molecule type" value="Genomic_DNA"/>
</dbReference>
<dbReference type="Proteomes" id="UP000294028">
    <property type="component" value="Unassembled WGS sequence"/>
</dbReference>
<evidence type="ECO:0000256" key="1">
    <source>
        <dbReference type="SAM" id="Phobius"/>
    </source>
</evidence>
<accession>A0A482TA51</accession>
<keyword evidence="1" id="KW-0812">Transmembrane</keyword>
<reference evidence="2 3" key="1">
    <citation type="submission" date="2018-12" db="EMBL/GenBank/DDBJ databases">
        <title>Genome analysis provides insights into bioremediation potentialities of Halogeometricum borinquense strain N11.</title>
        <authorList>
            <person name="Najjari A."/>
            <person name="Youssef N."/>
            <person name="Fhoula I."/>
            <person name="Ben Dhia O."/>
            <person name="Mahjoubi M."/>
            <person name="Ouzari H.I."/>
            <person name="Cherif A."/>
        </authorList>
    </citation>
    <scope>NUCLEOTIDE SEQUENCE [LARGE SCALE GENOMIC DNA]</scope>
    <source>
        <strain evidence="2 3">N11</strain>
    </source>
</reference>
<dbReference type="AlphaFoldDB" id="A0A482TA51"/>